<name>A0A7K3WFM8_9ACTN</name>
<evidence type="ECO:0000259" key="2">
    <source>
        <dbReference type="Pfam" id="PF26571"/>
    </source>
</evidence>
<protein>
    <recommendedName>
        <fullName evidence="2">ARB-07466-like C-terminal domain-containing protein</fullName>
    </recommendedName>
</protein>
<dbReference type="InterPro" id="IPR058593">
    <property type="entry name" value="ARB_07466-like_C"/>
</dbReference>
<feature type="region of interest" description="Disordered" evidence="1">
    <location>
        <begin position="127"/>
        <end position="159"/>
    </location>
</feature>
<feature type="compositionally biased region" description="Polar residues" evidence="1">
    <location>
        <begin position="146"/>
        <end position="159"/>
    </location>
</feature>
<proteinExistence type="predicted"/>
<keyword evidence="4" id="KW-1185">Reference proteome</keyword>
<comment type="caution">
    <text evidence="3">The sequence shown here is derived from an EMBL/GenBank/DDBJ whole genome shotgun (WGS) entry which is preliminary data.</text>
</comment>
<accession>A0A7K3WFM8</accession>
<organism evidence="3 4">
    <name type="scientific">Goekera deserti</name>
    <dbReference type="NCBI Taxonomy" id="2497753"/>
    <lineage>
        <taxon>Bacteria</taxon>
        <taxon>Bacillati</taxon>
        <taxon>Actinomycetota</taxon>
        <taxon>Actinomycetes</taxon>
        <taxon>Geodermatophilales</taxon>
        <taxon>Geodermatophilaceae</taxon>
        <taxon>Goekera</taxon>
    </lineage>
</organism>
<feature type="compositionally biased region" description="Low complexity" evidence="1">
    <location>
        <begin position="61"/>
        <end position="77"/>
    </location>
</feature>
<dbReference type="EMBL" id="JAAGWK010000015">
    <property type="protein sequence ID" value="NEL54530.1"/>
    <property type="molecule type" value="Genomic_DNA"/>
</dbReference>
<dbReference type="RefSeq" id="WP_152727785.1">
    <property type="nucleotide sequence ID" value="NZ_JAABOZ010000001.1"/>
</dbReference>
<feature type="domain" description="ARB-07466-like C-terminal" evidence="2">
    <location>
        <begin position="170"/>
        <end position="273"/>
    </location>
</feature>
<reference evidence="3 4" key="1">
    <citation type="submission" date="2020-02" db="EMBL/GenBank/DDBJ databases">
        <title>The whole genome sequence of CPCC 205119.</title>
        <authorList>
            <person name="Jiang Z."/>
        </authorList>
    </citation>
    <scope>NUCLEOTIDE SEQUENCE [LARGE SCALE GENOMIC DNA]</scope>
    <source>
        <strain evidence="3 4">CPCC 205119</strain>
    </source>
</reference>
<dbReference type="AlphaFoldDB" id="A0A7K3WFM8"/>
<evidence type="ECO:0000256" key="1">
    <source>
        <dbReference type="SAM" id="MobiDB-lite"/>
    </source>
</evidence>
<feature type="compositionally biased region" description="Basic and acidic residues" evidence="1">
    <location>
        <begin position="79"/>
        <end position="91"/>
    </location>
</feature>
<sequence length="281" mass="28149">MAVAGAVAANVLLGAEPAAQADPASSESVAIAAQLGLTAQTGPVEPDMRQLEQLAATRSTRSAAATAAQQTQAAADQAEADRRRQAEEEAAARAAAEAAAARAAEQAAAAAAAQAAEQAAAASSSAATVDADADADESSSGAQESTRTAAAQAPSASVSTGSVAVIRNTSGAVEPQVQAAADVVVSNVPGADGITLGGTRPSATDPGGHPSGLALDYMVMSDAQLGDAIAAYHIAHWDELGVEYVIWEQRMLSSPNGSWKPMEDRGGVTANHFDHVHVNYR</sequence>
<feature type="region of interest" description="Disordered" evidence="1">
    <location>
        <begin position="61"/>
        <end position="93"/>
    </location>
</feature>
<gene>
    <name evidence="3" type="ORF">G1H19_11010</name>
</gene>
<dbReference type="Proteomes" id="UP000470470">
    <property type="component" value="Unassembled WGS sequence"/>
</dbReference>
<evidence type="ECO:0000313" key="4">
    <source>
        <dbReference type="Proteomes" id="UP000470470"/>
    </source>
</evidence>
<dbReference type="Pfam" id="PF26571">
    <property type="entry name" value="VldE"/>
    <property type="match status" value="1"/>
</dbReference>
<evidence type="ECO:0000313" key="3">
    <source>
        <dbReference type="EMBL" id="NEL54530.1"/>
    </source>
</evidence>